<gene>
    <name evidence="2" type="ORF">SAMN05661086_03300</name>
</gene>
<dbReference type="STRING" id="37658.SAMN05661086_03300"/>
<dbReference type="Proteomes" id="UP000199659">
    <property type="component" value="Unassembled WGS sequence"/>
</dbReference>
<keyword evidence="1" id="KW-0472">Membrane</keyword>
<keyword evidence="1" id="KW-0812">Transmembrane</keyword>
<feature type="transmembrane region" description="Helical" evidence="1">
    <location>
        <begin position="466"/>
        <end position="487"/>
    </location>
</feature>
<name>A0A1I6LIU5_9FIRM</name>
<reference evidence="2 3" key="1">
    <citation type="submission" date="2016-10" db="EMBL/GenBank/DDBJ databases">
        <authorList>
            <person name="de Groot N.N."/>
        </authorList>
    </citation>
    <scope>NUCLEOTIDE SEQUENCE [LARGE SCALE GENOMIC DNA]</scope>
    <source>
        <strain evidence="2 3">743A</strain>
    </source>
</reference>
<feature type="transmembrane region" description="Helical" evidence="1">
    <location>
        <begin position="58"/>
        <end position="78"/>
    </location>
</feature>
<protein>
    <submittedName>
        <fullName evidence="2">Putative ABC exporter</fullName>
    </submittedName>
</protein>
<keyword evidence="3" id="KW-1185">Reference proteome</keyword>
<keyword evidence="1" id="KW-1133">Transmembrane helix</keyword>
<dbReference type="Pfam" id="PF16962">
    <property type="entry name" value="ABC_export"/>
    <property type="match status" value="1"/>
</dbReference>
<feature type="transmembrane region" description="Helical" evidence="1">
    <location>
        <begin position="111"/>
        <end position="132"/>
    </location>
</feature>
<evidence type="ECO:0000313" key="2">
    <source>
        <dbReference type="EMBL" id="SFS03250.1"/>
    </source>
</evidence>
<feature type="transmembrane region" description="Helical" evidence="1">
    <location>
        <begin position="441"/>
        <end position="459"/>
    </location>
</feature>
<feature type="transmembrane region" description="Helical" evidence="1">
    <location>
        <begin position="493"/>
        <end position="516"/>
    </location>
</feature>
<dbReference type="AlphaFoldDB" id="A0A1I6LIU5"/>
<accession>A0A1I6LIU5</accession>
<feature type="transmembrane region" description="Helical" evidence="1">
    <location>
        <begin position="234"/>
        <end position="254"/>
    </location>
</feature>
<sequence>MSLIGYLYRTAFKNKLKKALKKPVTYIYFVLVGIYLVSFFVSLPGLVEKLNMANPEGLIIVLSFTAILFLPLNFMSYAKRKGLVFKQSDVQFLFTMPVHPKLVLLYAHLRTIIMGLVLAAFLVPAGVIMFHVPIWKMLLYFIGATVVENVLEGSIMLLLYGNERFSEKTVKVFGHLLMAFLFAMMAYIIYLFLQDKNALRFIHTLVENRVFQAIPVIGWSISFYRLLLLGPTTLNVICTALYFLTTIVFLVMAVKMKCTGLFYEDAMKFADDYEEALKKTRRGEMALVGKRKRFGRASITYKGSGAKAIYYKQILEYKKNRTFIFGWNTLISLAVGIVGVFLFRDEDVKNMGMFVLPGVSAYICFIFSGYSGKWGKEIVNPYTFLIPDSTVKKLWYATLVEHYRSIVDGLLISIPIGVVLRLTPLQIVLGLFIYVCLQANKLYVLVLAEALIGNTLGQFGKQLFKMIFQGIAIGIGAIGAFLGTLLWNLEFGYFIMIVICGLITLAEFYGASTLFYRMENNS</sequence>
<evidence type="ECO:0000256" key="1">
    <source>
        <dbReference type="SAM" id="Phobius"/>
    </source>
</evidence>
<feature type="transmembrane region" description="Helical" evidence="1">
    <location>
        <begin position="138"/>
        <end position="160"/>
    </location>
</feature>
<dbReference type="EMBL" id="FOYZ01000017">
    <property type="protein sequence ID" value="SFS03250.1"/>
    <property type="molecule type" value="Genomic_DNA"/>
</dbReference>
<dbReference type="InterPro" id="IPR031584">
    <property type="entry name" value="Put_ABC_export"/>
</dbReference>
<dbReference type="RefSeq" id="WP_092563280.1">
    <property type="nucleotide sequence ID" value="NZ_FOYZ01000017.1"/>
</dbReference>
<feature type="transmembrane region" description="Helical" evidence="1">
    <location>
        <begin position="172"/>
        <end position="193"/>
    </location>
</feature>
<feature type="transmembrane region" description="Helical" evidence="1">
    <location>
        <begin position="350"/>
        <end position="370"/>
    </location>
</feature>
<feature type="transmembrane region" description="Helical" evidence="1">
    <location>
        <begin position="25"/>
        <end position="46"/>
    </location>
</feature>
<evidence type="ECO:0000313" key="3">
    <source>
        <dbReference type="Proteomes" id="UP000199659"/>
    </source>
</evidence>
<proteinExistence type="predicted"/>
<feature type="transmembrane region" description="Helical" evidence="1">
    <location>
        <begin position="322"/>
        <end position="344"/>
    </location>
</feature>
<organism evidence="2 3">
    <name type="scientific">Anaeromicropila populeti</name>
    <dbReference type="NCBI Taxonomy" id="37658"/>
    <lineage>
        <taxon>Bacteria</taxon>
        <taxon>Bacillati</taxon>
        <taxon>Bacillota</taxon>
        <taxon>Clostridia</taxon>
        <taxon>Lachnospirales</taxon>
        <taxon>Lachnospiraceae</taxon>
        <taxon>Anaeromicropila</taxon>
    </lineage>
</organism>
<dbReference type="OrthoDB" id="816862at2"/>